<gene>
    <name evidence="15 18" type="primary">cysI</name>
    <name evidence="18" type="ORF">NK662_18035</name>
</gene>
<dbReference type="InterPro" id="IPR036136">
    <property type="entry name" value="Nit/Sulf_reduc_fer-like_dom_sf"/>
</dbReference>
<dbReference type="InterPro" id="IPR045854">
    <property type="entry name" value="NO2/SO3_Rdtase_4Fe4S_sf"/>
</dbReference>
<dbReference type="GO" id="GO:0050661">
    <property type="term" value="F:NADP binding"/>
    <property type="evidence" value="ECO:0007669"/>
    <property type="project" value="InterPro"/>
</dbReference>
<dbReference type="InterPro" id="IPR006067">
    <property type="entry name" value="NO2/SO3_Rdtase_4Fe4S_dom"/>
</dbReference>
<feature type="domain" description="Nitrite/Sulfite reductase ferredoxin-like" evidence="17">
    <location>
        <begin position="353"/>
        <end position="416"/>
    </location>
</feature>
<evidence type="ECO:0000259" key="17">
    <source>
        <dbReference type="Pfam" id="PF03460"/>
    </source>
</evidence>
<dbReference type="AlphaFoldDB" id="A0AA42BQL5"/>
<dbReference type="PANTHER" id="PTHR11493">
    <property type="entry name" value="SULFITE REDUCTASE [NADPH] SUBUNIT BETA-RELATED"/>
    <property type="match status" value="1"/>
</dbReference>
<feature type="binding site" description="axial binding residue" evidence="15">
    <location>
        <position position="485"/>
    </location>
    <ligand>
        <name>siroheme</name>
        <dbReference type="ChEBI" id="CHEBI:60052"/>
    </ligand>
    <ligandPart>
        <name>Fe</name>
        <dbReference type="ChEBI" id="CHEBI:18248"/>
    </ligandPart>
</feature>
<keyword evidence="3 15" id="KW-0004">4Fe-4S</keyword>
<evidence type="ECO:0000256" key="3">
    <source>
        <dbReference type="ARBA" id="ARBA00022485"/>
    </source>
</evidence>
<evidence type="ECO:0000256" key="7">
    <source>
        <dbReference type="ARBA" id="ARBA00022857"/>
    </source>
</evidence>
<evidence type="ECO:0000256" key="10">
    <source>
        <dbReference type="ARBA" id="ARBA00023014"/>
    </source>
</evidence>
<keyword evidence="6 15" id="KW-0479">Metal-binding</keyword>
<dbReference type="Proteomes" id="UP001156102">
    <property type="component" value="Unassembled WGS sequence"/>
</dbReference>
<evidence type="ECO:0000256" key="13">
    <source>
        <dbReference type="ARBA" id="ARBA00057160"/>
    </source>
</evidence>
<dbReference type="NCBIfam" id="TIGR02041">
    <property type="entry name" value="CysI"/>
    <property type="match status" value="1"/>
</dbReference>
<sequence length="571" mass="64517">MLKQILTAPEGPPSDVERIKEESEYLRGTLKESMLEPLSSGISDDDNRLMKFHGSYLQDDRDLRNERQKQKLEPAYQFMLRVRTPGGVSTPEQWLVMDDLAQKYGNGTLKLTTRQAFQMHGILKWNMKKTIQSIHASMLDTIAACGDVNRNVMCNPNPYQSEIHTEVFEWSKQLSDYLLPRTRAYHELWLDEERVAGTPDVETEPMYGPLYLPRKFKIGIAVPPSNDIDVFSQDLGLIAIVEDDKLVGFNVAIGGGMGMSHGDKATYPQVAKVIGFCKPEQIQELAEKIITIQRDYGNRSARKNARFKYTVDRLGLGVVKEELENRLGWKLEEAKPYRFEHNGDRYGWVEGVQGTSHFTLFVEGGRVTDYEDYKLMTGLREIAKIHTGDFRLTANQNLVIANVSPETKEEISRLMEQHGLTDGKHHSAIRRSSLACVALPTCGLAMAEAERYLPVLMNKIEEIVDENGLRNQEITIRMTGCPNGCARHALAEIGFIGKAPGKYNMYLGAAFDGSRLSKMYRENIGEADILSELRTLLSRYAVERQEGEHFGDFVIRAGIIQATTDGTNFHE</sequence>
<name>A0AA42BQL5_9BACI</name>
<evidence type="ECO:0000256" key="2">
    <source>
        <dbReference type="ARBA" id="ARBA00010429"/>
    </source>
</evidence>
<dbReference type="InterPro" id="IPR005117">
    <property type="entry name" value="NiRdtase/SiRdtase_haem-b_fer"/>
</dbReference>
<feature type="binding site" evidence="15">
    <location>
        <position position="436"/>
    </location>
    <ligand>
        <name>[4Fe-4S] cluster</name>
        <dbReference type="ChEBI" id="CHEBI:49883"/>
    </ligand>
</feature>
<comment type="subunit">
    <text evidence="14 15">Alpha(8)-beta(8). The alpha component is a flavoprotein, the beta component is a hemoprotein.</text>
</comment>
<evidence type="ECO:0000256" key="9">
    <source>
        <dbReference type="ARBA" id="ARBA00023004"/>
    </source>
</evidence>
<dbReference type="GO" id="GO:0051539">
    <property type="term" value="F:4 iron, 4 sulfur cluster binding"/>
    <property type="evidence" value="ECO:0007669"/>
    <property type="project" value="UniProtKB-KW"/>
</dbReference>
<comment type="similarity">
    <text evidence="2 15">Belongs to the nitrite and sulfite reductase 4Fe-4S domain family.</text>
</comment>
<feature type="domain" description="Nitrite/sulphite reductase 4Fe-4S" evidence="16">
    <location>
        <begin position="171"/>
        <end position="331"/>
    </location>
</feature>
<feature type="binding site" evidence="15">
    <location>
        <position position="481"/>
    </location>
    <ligand>
        <name>[4Fe-4S] cluster</name>
        <dbReference type="ChEBI" id="CHEBI:49883"/>
    </ligand>
</feature>
<keyword evidence="9 15" id="KW-0408">Iron</keyword>
<evidence type="ECO:0000256" key="8">
    <source>
        <dbReference type="ARBA" id="ARBA00023002"/>
    </source>
</evidence>
<evidence type="ECO:0000256" key="4">
    <source>
        <dbReference type="ARBA" id="ARBA00022605"/>
    </source>
</evidence>
<comment type="caution">
    <text evidence="18">The sequence shown here is derived from an EMBL/GenBank/DDBJ whole genome shotgun (WGS) entry which is preliminary data.</text>
</comment>
<dbReference type="FunFam" id="3.30.413.10:FF:000003">
    <property type="entry name" value="Sulfite reductase [NADPH] hemoprotein beta-component"/>
    <property type="match status" value="1"/>
</dbReference>
<evidence type="ECO:0000256" key="14">
    <source>
        <dbReference type="ARBA" id="ARBA00062253"/>
    </source>
</evidence>
<dbReference type="GO" id="GO:0046872">
    <property type="term" value="F:metal ion binding"/>
    <property type="evidence" value="ECO:0007669"/>
    <property type="project" value="UniProtKB-KW"/>
</dbReference>
<evidence type="ECO:0000259" key="16">
    <source>
        <dbReference type="Pfam" id="PF01077"/>
    </source>
</evidence>
<evidence type="ECO:0000256" key="5">
    <source>
        <dbReference type="ARBA" id="ARBA00022617"/>
    </source>
</evidence>
<evidence type="ECO:0000256" key="6">
    <source>
        <dbReference type="ARBA" id="ARBA00022723"/>
    </source>
</evidence>
<dbReference type="GO" id="GO:0070814">
    <property type="term" value="P:hydrogen sulfide biosynthetic process"/>
    <property type="evidence" value="ECO:0007669"/>
    <property type="project" value="UniProtKB-UniRule"/>
</dbReference>
<dbReference type="GO" id="GO:0004783">
    <property type="term" value="F:sulfite reductase (NADPH) activity"/>
    <property type="evidence" value="ECO:0007669"/>
    <property type="project" value="UniProtKB-UniRule"/>
</dbReference>
<dbReference type="Pfam" id="PF03460">
    <property type="entry name" value="NIR_SIR_ferr"/>
    <property type="match status" value="2"/>
</dbReference>
<comment type="cofactor">
    <cofactor evidence="15">
        <name>siroheme</name>
        <dbReference type="ChEBI" id="CHEBI:60052"/>
    </cofactor>
    <text evidence="15">Binds 1 siroheme per subunit.</text>
</comment>
<dbReference type="Pfam" id="PF01077">
    <property type="entry name" value="NIR_SIR"/>
    <property type="match status" value="1"/>
</dbReference>
<dbReference type="Gene3D" id="3.30.413.10">
    <property type="entry name" value="Sulfite Reductase Hemoprotein, domain 1"/>
    <property type="match status" value="2"/>
</dbReference>
<dbReference type="GO" id="GO:0009337">
    <property type="term" value="C:sulfite reductase complex (NADPH)"/>
    <property type="evidence" value="ECO:0007669"/>
    <property type="project" value="InterPro"/>
</dbReference>
<feature type="domain" description="Nitrite/Sulfite reductase ferredoxin-like" evidence="17">
    <location>
        <begin position="74"/>
        <end position="134"/>
    </location>
</feature>
<dbReference type="InterPro" id="IPR011786">
    <property type="entry name" value="CysI"/>
</dbReference>
<dbReference type="FunFam" id="3.30.413.10:FF:000004">
    <property type="entry name" value="Sulfite reductase [NADPH] hemoprotein beta-component"/>
    <property type="match status" value="1"/>
</dbReference>
<feature type="binding site" evidence="15">
    <location>
        <position position="485"/>
    </location>
    <ligand>
        <name>[4Fe-4S] cluster</name>
        <dbReference type="ChEBI" id="CHEBI:49883"/>
    </ligand>
</feature>
<keyword evidence="7 15" id="KW-0521">NADP</keyword>
<dbReference type="PRINTS" id="PR00397">
    <property type="entry name" value="SIROHAEM"/>
</dbReference>
<dbReference type="GO" id="GO:0050311">
    <property type="term" value="F:sulfite reductase (ferredoxin) activity"/>
    <property type="evidence" value="ECO:0007669"/>
    <property type="project" value="TreeGrafter"/>
</dbReference>
<reference evidence="18" key="1">
    <citation type="submission" date="2022-07" db="EMBL/GenBank/DDBJ databases">
        <authorList>
            <person name="Li W.-J."/>
            <person name="Deng Q.-Q."/>
        </authorList>
    </citation>
    <scope>NUCLEOTIDE SEQUENCE</scope>
    <source>
        <strain evidence="18">SYSU M60031</strain>
    </source>
</reference>
<keyword evidence="11 15" id="KW-0198">Cysteine biosynthesis</keyword>
<dbReference type="PANTHER" id="PTHR11493:SF47">
    <property type="entry name" value="SULFITE REDUCTASE [NADPH] SUBUNIT BETA"/>
    <property type="match status" value="1"/>
</dbReference>
<evidence type="ECO:0000256" key="15">
    <source>
        <dbReference type="HAMAP-Rule" id="MF_01540"/>
    </source>
</evidence>
<keyword evidence="4 15" id="KW-0028">Amino-acid biosynthesis</keyword>
<keyword evidence="10 15" id="KW-0411">Iron-sulfur</keyword>
<comment type="pathway">
    <text evidence="1 15">Sulfur metabolism; hydrogen sulfide biosynthesis; hydrogen sulfide from sulfite (NADPH route): step 1/1.</text>
</comment>
<evidence type="ECO:0000256" key="11">
    <source>
        <dbReference type="ARBA" id="ARBA00023192"/>
    </source>
</evidence>
<protein>
    <recommendedName>
        <fullName evidence="15">Sulfite reductase [NADPH] hemoprotein beta-component</fullName>
        <shortName evidence="15">SiR-HP</shortName>
        <shortName evidence="15">SiRHP</shortName>
        <ecNumber evidence="15">1.8.1.2</ecNumber>
    </recommendedName>
</protein>
<proteinExistence type="inferred from homology"/>
<comment type="catalytic activity">
    <reaction evidence="12 15">
        <text>hydrogen sulfide + 3 NADP(+) + 3 H2O = sulfite + 3 NADPH + 4 H(+)</text>
        <dbReference type="Rhea" id="RHEA:13801"/>
        <dbReference type="ChEBI" id="CHEBI:15377"/>
        <dbReference type="ChEBI" id="CHEBI:15378"/>
        <dbReference type="ChEBI" id="CHEBI:17359"/>
        <dbReference type="ChEBI" id="CHEBI:29919"/>
        <dbReference type="ChEBI" id="CHEBI:57783"/>
        <dbReference type="ChEBI" id="CHEBI:58349"/>
        <dbReference type="EC" id="1.8.1.2"/>
    </reaction>
</comment>
<dbReference type="GO" id="GO:0020037">
    <property type="term" value="F:heme binding"/>
    <property type="evidence" value="ECO:0007669"/>
    <property type="project" value="InterPro"/>
</dbReference>
<dbReference type="EC" id="1.8.1.2" evidence="15"/>
<dbReference type="EMBL" id="JANCLT010000011">
    <property type="protein sequence ID" value="MCP8970420.1"/>
    <property type="molecule type" value="Genomic_DNA"/>
</dbReference>
<dbReference type="GO" id="GO:0019344">
    <property type="term" value="P:cysteine biosynthetic process"/>
    <property type="evidence" value="ECO:0007669"/>
    <property type="project" value="UniProtKB-KW"/>
</dbReference>
<evidence type="ECO:0000256" key="1">
    <source>
        <dbReference type="ARBA" id="ARBA00004774"/>
    </source>
</evidence>
<dbReference type="PROSITE" id="PS00365">
    <property type="entry name" value="NIR_SIR"/>
    <property type="match status" value="1"/>
</dbReference>
<keyword evidence="19" id="KW-1185">Reference proteome</keyword>
<keyword evidence="5 15" id="KW-0349">Heme</keyword>
<dbReference type="SUPFAM" id="SSF55124">
    <property type="entry name" value="Nitrite/Sulfite reductase N-terminal domain-like"/>
    <property type="match status" value="2"/>
</dbReference>
<dbReference type="RefSeq" id="WP_254760338.1">
    <property type="nucleotide sequence ID" value="NZ_JANCLT010000011.1"/>
</dbReference>
<comment type="function">
    <text evidence="13 15">Component of the sulfite reductase complex that catalyzes the 6-electron reduction of sulfite to sulfide. This is one of several activities required for the biosynthesis of L-cysteine from sulfate.</text>
</comment>
<dbReference type="GO" id="GO:0000103">
    <property type="term" value="P:sulfate assimilation"/>
    <property type="evidence" value="ECO:0007669"/>
    <property type="project" value="UniProtKB-UniRule"/>
</dbReference>
<dbReference type="InterPro" id="IPR006066">
    <property type="entry name" value="NO2/SO3_Rdtase_FeS/sirohaem_BS"/>
</dbReference>
<dbReference type="InterPro" id="IPR045169">
    <property type="entry name" value="NO2/SO3_Rdtase_4Fe4S_prot"/>
</dbReference>
<comment type="cofactor">
    <cofactor evidence="15">
        <name>[4Fe-4S] cluster</name>
        <dbReference type="ChEBI" id="CHEBI:49883"/>
    </cofactor>
    <text evidence="15">Binds 1 [4Fe-4S] cluster per subunit.</text>
</comment>
<evidence type="ECO:0000256" key="12">
    <source>
        <dbReference type="ARBA" id="ARBA00052219"/>
    </source>
</evidence>
<keyword evidence="8 15" id="KW-0560">Oxidoreductase</keyword>
<dbReference type="SUPFAM" id="SSF56014">
    <property type="entry name" value="Nitrite and sulphite reductase 4Fe-4S domain-like"/>
    <property type="match status" value="2"/>
</dbReference>
<organism evidence="18 19">
    <name type="scientific">Ectobacillus ponti</name>
    <dbReference type="NCBI Taxonomy" id="2961894"/>
    <lineage>
        <taxon>Bacteria</taxon>
        <taxon>Bacillati</taxon>
        <taxon>Bacillota</taxon>
        <taxon>Bacilli</taxon>
        <taxon>Bacillales</taxon>
        <taxon>Bacillaceae</taxon>
        <taxon>Ectobacillus</taxon>
    </lineage>
</organism>
<evidence type="ECO:0000313" key="19">
    <source>
        <dbReference type="Proteomes" id="UP001156102"/>
    </source>
</evidence>
<accession>A0AA42BQL5</accession>
<evidence type="ECO:0000313" key="18">
    <source>
        <dbReference type="EMBL" id="MCP8970420.1"/>
    </source>
</evidence>
<dbReference type="NCBIfam" id="NF010029">
    <property type="entry name" value="PRK13504.1"/>
    <property type="match status" value="1"/>
</dbReference>
<feature type="binding site" evidence="15">
    <location>
        <position position="442"/>
    </location>
    <ligand>
        <name>[4Fe-4S] cluster</name>
        <dbReference type="ChEBI" id="CHEBI:49883"/>
    </ligand>
</feature>
<dbReference type="HAMAP" id="MF_01540">
    <property type="entry name" value="CysI"/>
    <property type="match status" value="1"/>
</dbReference>